<dbReference type="InterPro" id="IPR036390">
    <property type="entry name" value="WH_DNA-bd_sf"/>
</dbReference>
<dbReference type="CDD" id="cd08476">
    <property type="entry name" value="PBP2_CrgA_like_7"/>
    <property type="match status" value="1"/>
</dbReference>
<dbReference type="SUPFAM" id="SSF53850">
    <property type="entry name" value="Periplasmic binding protein-like II"/>
    <property type="match status" value="1"/>
</dbReference>
<dbReference type="GO" id="GO:0003700">
    <property type="term" value="F:DNA-binding transcription factor activity"/>
    <property type="evidence" value="ECO:0007669"/>
    <property type="project" value="InterPro"/>
</dbReference>
<dbReference type="GO" id="GO:0006351">
    <property type="term" value="P:DNA-templated transcription"/>
    <property type="evidence" value="ECO:0007669"/>
    <property type="project" value="TreeGrafter"/>
</dbReference>
<dbReference type="RefSeq" id="WP_146794228.1">
    <property type="nucleotide sequence ID" value="NZ_BARC01000004.1"/>
</dbReference>
<dbReference type="Gene3D" id="3.40.190.290">
    <property type="match status" value="1"/>
</dbReference>
<comment type="similarity">
    <text evidence="1">Belongs to the LysR transcriptional regulatory family.</text>
</comment>
<reference evidence="6 7" key="1">
    <citation type="submission" date="2019-07" db="EMBL/GenBank/DDBJ databases">
        <title>Whole genome shotgun sequence of Gluconobacter wancherniae NBRC 103581.</title>
        <authorList>
            <person name="Hosoyama A."/>
            <person name="Uohara A."/>
            <person name="Ohji S."/>
            <person name="Ichikawa N."/>
        </authorList>
    </citation>
    <scope>NUCLEOTIDE SEQUENCE [LARGE SCALE GENOMIC DNA]</scope>
    <source>
        <strain evidence="6 7">NBRC 103581</strain>
    </source>
</reference>
<organism evidence="6 7">
    <name type="scientific">Gluconobacter wancherniae NBRC 103581</name>
    <dbReference type="NCBI Taxonomy" id="656744"/>
    <lineage>
        <taxon>Bacteria</taxon>
        <taxon>Pseudomonadati</taxon>
        <taxon>Pseudomonadota</taxon>
        <taxon>Alphaproteobacteria</taxon>
        <taxon>Acetobacterales</taxon>
        <taxon>Acetobacteraceae</taxon>
        <taxon>Gluconobacter</taxon>
    </lineage>
</organism>
<evidence type="ECO:0000256" key="1">
    <source>
        <dbReference type="ARBA" id="ARBA00009437"/>
    </source>
</evidence>
<dbReference type="PANTHER" id="PTHR30537:SF72">
    <property type="entry name" value="LYSR FAMILY TRANSCRIPTIONAL REGULATOR"/>
    <property type="match status" value="1"/>
</dbReference>
<dbReference type="PANTHER" id="PTHR30537">
    <property type="entry name" value="HTH-TYPE TRANSCRIPTIONAL REGULATOR"/>
    <property type="match status" value="1"/>
</dbReference>
<keyword evidence="4" id="KW-0804">Transcription</keyword>
<sequence length="305" mass="33979">MDHLAGISAFVSAAESLSFVEAGRLHGVSSSAIGKTIARLEARLGVRLFHRNTRSMKLTAEGALFLQRCHRILGELNAAEQELSDIQAAPRGKLRVSLPAIGTILLPVLSEFIERFPEVELDIDFTDRKVDLIDEGFDAAVRIGETNDTRLLSRKIGIFHRHLFASPAYLTQVGRPESAAALLHHTCLLYRFPTTGKIEPWPVPEWESILSSGRLTTVSCNSIETLTYLALQGRGIACLPDFETKSALIDKKLEQLLLTEVSSPRDMTILWPTSKQLVPKLRAFIDLLISRLLLKQQRHEPDRLS</sequence>
<accession>A0A511AXV8</accession>
<comment type="caution">
    <text evidence="6">The sequence shown here is derived from an EMBL/GenBank/DDBJ whole genome shotgun (WGS) entry which is preliminary data.</text>
</comment>
<feature type="domain" description="HTH lysR-type" evidence="5">
    <location>
        <begin position="1"/>
        <end position="59"/>
    </location>
</feature>
<dbReference type="InterPro" id="IPR000847">
    <property type="entry name" value="LysR_HTH_N"/>
</dbReference>
<evidence type="ECO:0000256" key="3">
    <source>
        <dbReference type="ARBA" id="ARBA00023125"/>
    </source>
</evidence>
<name>A0A511AXV8_9PROT</name>
<dbReference type="Pfam" id="PF00126">
    <property type="entry name" value="HTH_1"/>
    <property type="match status" value="1"/>
</dbReference>
<keyword evidence="3" id="KW-0238">DNA-binding</keyword>
<protein>
    <submittedName>
        <fullName evidence="6">LysR family transcriptional regulator</fullName>
    </submittedName>
</protein>
<evidence type="ECO:0000256" key="4">
    <source>
        <dbReference type="ARBA" id="ARBA00023163"/>
    </source>
</evidence>
<keyword evidence="7" id="KW-1185">Reference proteome</keyword>
<evidence type="ECO:0000313" key="7">
    <source>
        <dbReference type="Proteomes" id="UP000321230"/>
    </source>
</evidence>
<keyword evidence="2" id="KW-0805">Transcription regulation</keyword>
<dbReference type="OrthoDB" id="9812435at2"/>
<gene>
    <name evidence="6" type="ORF">GWA01_07940</name>
</gene>
<dbReference type="InterPro" id="IPR058163">
    <property type="entry name" value="LysR-type_TF_proteobact-type"/>
</dbReference>
<dbReference type="Proteomes" id="UP000321230">
    <property type="component" value="Unassembled WGS sequence"/>
</dbReference>
<dbReference type="Pfam" id="PF03466">
    <property type="entry name" value="LysR_substrate"/>
    <property type="match status" value="1"/>
</dbReference>
<dbReference type="FunFam" id="1.10.10.10:FF:000001">
    <property type="entry name" value="LysR family transcriptional regulator"/>
    <property type="match status" value="1"/>
</dbReference>
<dbReference type="EMBL" id="BJUZ01000001">
    <property type="protein sequence ID" value="GEK93024.1"/>
    <property type="molecule type" value="Genomic_DNA"/>
</dbReference>
<dbReference type="InterPro" id="IPR036388">
    <property type="entry name" value="WH-like_DNA-bd_sf"/>
</dbReference>
<evidence type="ECO:0000259" key="5">
    <source>
        <dbReference type="PROSITE" id="PS50931"/>
    </source>
</evidence>
<dbReference type="AlphaFoldDB" id="A0A511AXV8"/>
<evidence type="ECO:0000256" key="2">
    <source>
        <dbReference type="ARBA" id="ARBA00023015"/>
    </source>
</evidence>
<dbReference type="SUPFAM" id="SSF46785">
    <property type="entry name" value="Winged helix' DNA-binding domain"/>
    <property type="match status" value="1"/>
</dbReference>
<dbReference type="PROSITE" id="PS50931">
    <property type="entry name" value="HTH_LYSR"/>
    <property type="match status" value="1"/>
</dbReference>
<dbReference type="InterPro" id="IPR005119">
    <property type="entry name" value="LysR_subst-bd"/>
</dbReference>
<dbReference type="Gene3D" id="1.10.10.10">
    <property type="entry name" value="Winged helix-like DNA-binding domain superfamily/Winged helix DNA-binding domain"/>
    <property type="match status" value="1"/>
</dbReference>
<evidence type="ECO:0000313" key="6">
    <source>
        <dbReference type="EMBL" id="GEK93024.1"/>
    </source>
</evidence>
<proteinExistence type="inferred from homology"/>
<dbReference type="GO" id="GO:0043565">
    <property type="term" value="F:sequence-specific DNA binding"/>
    <property type="evidence" value="ECO:0007669"/>
    <property type="project" value="TreeGrafter"/>
</dbReference>